<protein>
    <recommendedName>
        <fullName evidence="1">Reverse transcriptase domain-containing protein</fullName>
    </recommendedName>
</protein>
<evidence type="ECO:0000259" key="1">
    <source>
        <dbReference type="PROSITE" id="PS50878"/>
    </source>
</evidence>
<dbReference type="SUPFAM" id="SSF56672">
    <property type="entry name" value="DNA/RNA polymerases"/>
    <property type="match status" value="1"/>
</dbReference>
<sequence>MSILSRGEVDFESHNRKPANNRSGDAGWGGVLLAVRDQYKVQQVTDIDGYLLDIEVVIGIVTLNHKKIICSVVYIPPNSNDEKYINTFSLLENIVAKYDKLDFLIVGDFNLNSCSQNVLMQYHYLITFCELSQYNFICNKYNNTLDLVLSNLDCNWIEVNGDTEPVVPADAYHPPLLASRQSCSVFEYEGQSVAGKDAADAFAKYFSSVFLPDDSESSAENAEHETTHQLCSSRITVDEIDEADIFTAIRRLKAHSSAGPDGVPPYILKDCRVIFLEPLLFILNLALKTSSYPGVWKISRVTPVLKGGSGSKVENYRPIAVLSAFGKVFESILNKYITRQVQNQLVECQHGFRPGKSTTTNLINFVDYTVTEMDNNKQVDVAYFDFKKAFDRVQNDILLKKMSAIGFTPKLLKLFTNYFSNRVQYVQLSGHKSLSYKTSSGVSQGSTLGPTQFLIMINDLPKVVRGAECLMFADDLKLFFRIGSEHDCEILQADIDMVVKWGETNHLDFNSSKCKTMTFSRSRAPLRYNYRINGVSLERVTEIRDLGLTLDVNMTFNKHITNICSKAFQSLGFVLRQATKLKSRSAIIALYYSLVRSKLEYNSAVWDPHEQKYKLMIERVQRKFARYLYKRLYGYYPYLYPSPFVAGMVGINTLELRRKCALVMHYYLLLNNGIDNPRALARCSLFAPDRQRPSRPCATRCLLTAPPVRTQTAQYAPTSQAISLINDLIAQEPHIDIFFSRYKTVVKACVRLFSE</sequence>
<dbReference type="PROSITE" id="PS50878">
    <property type="entry name" value="RT_POL"/>
    <property type="match status" value="1"/>
</dbReference>
<comment type="caution">
    <text evidence="2">The sequence shown here is derived from an EMBL/GenBank/DDBJ whole genome shotgun (WGS) entry which is preliminary data.</text>
</comment>
<dbReference type="SUPFAM" id="SSF56219">
    <property type="entry name" value="DNase I-like"/>
    <property type="match status" value="1"/>
</dbReference>
<organism evidence="2 3">
    <name type="scientific">Euphydryas editha</name>
    <name type="common">Edith's checkerspot</name>
    <dbReference type="NCBI Taxonomy" id="104508"/>
    <lineage>
        <taxon>Eukaryota</taxon>
        <taxon>Metazoa</taxon>
        <taxon>Ecdysozoa</taxon>
        <taxon>Arthropoda</taxon>
        <taxon>Hexapoda</taxon>
        <taxon>Insecta</taxon>
        <taxon>Pterygota</taxon>
        <taxon>Neoptera</taxon>
        <taxon>Endopterygota</taxon>
        <taxon>Lepidoptera</taxon>
        <taxon>Glossata</taxon>
        <taxon>Ditrysia</taxon>
        <taxon>Papilionoidea</taxon>
        <taxon>Nymphalidae</taxon>
        <taxon>Nymphalinae</taxon>
        <taxon>Euphydryas</taxon>
    </lineage>
</organism>
<gene>
    <name evidence="2" type="ORF">EEDITHA_LOCUS9340</name>
</gene>
<dbReference type="EMBL" id="CAKOGL010000013">
    <property type="protein sequence ID" value="CAH2093700.1"/>
    <property type="molecule type" value="Genomic_DNA"/>
</dbReference>
<dbReference type="CDD" id="cd01650">
    <property type="entry name" value="RT_nLTR_like"/>
    <property type="match status" value="1"/>
</dbReference>
<dbReference type="InterPro" id="IPR043502">
    <property type="entry name" value="DNA/RNA_pol_sf"/>
</dbReference>
<dbReference type="GO" id="GO:0071897">
    <property type="term" value="P:DNA biosynthetic process"/>
    <property type="evidence" value="ECO:0007669"/>
    <property type="project" value="UniProtKB-ARBA"/>
</dbReference>
<dbReference type="InterPro" id="IPR036691">
    <property type="entry name" value="Endo/exonu/phosph_ase_sf"/>
</dbReference>
<feature type="domain" description="Reverse transcriptase" evidence="1">
    <location>
        <begin position="285"/>
        <end position="537"/>
    </location>
</feature>
<dbReference type="PANTHER" id="PTHR33332">
    <property type="entry name" value="REVERSE TRANSCRIPTASE DOMAIN-CONTAINING PROTEIN"/>
    <property type="match status" value="1"/>
</dbReference>
<dbReference type="AlphaFoldDB" id="A0AAU9U345"/>
<dbReference type="Gene3D" id="3.60.10.10">
    <property type="entry name" value="Endonuclease/exonuclease/phosphatase"/>
    <property type="match status" value="1"/>
</dbReference>
<name>A0AAU9U345_EUPED</name>
<keyword evidence="3" id="KW-1185">Reference proteome</keyword>
<evidence type="ECO:0000313" key="2">
    <source>
        <dbReference type="EMBL" id="CAH2093700.1"/>
    </source>
</evidence>
<dbReference type="InterPro" id="IPR000477">
    <property type="entry name" value="RT_dom"/>
</dbReference>
<evidence type="ECO:0000313" key="3">
    <source>
        <dbReference type="Proteomes" id="UP001153954"/>
    </source>
</evidence>
<dbReference type="Pfam" id="PF00078">
    <property type="entry name" value="RVT_1"/>
    <property type="match status" value="1"/>
</dbReference>
<reference evidence="2" key="1">
    <citation type="submission" date="2022-03" db="EMBL/GenBank/DDBJ databases">
        <authorList>
            <person name="Tunstrom K."/>
        </authorList>
    </citation>
    <scope>NUCLEOTIDE SEQUENCE</scope>
</reference>
<accession>A0AAU9U345</accession>
<proteinExistence type="predicted"/>
<dbReference type="Proteomes" id="UP001153954">
    <property type="component" value="Unassembled WGS sequence"/>
</dbReference>